<dbReference type="InterPro" id="IPR000772">
    <property type="entry name" value="Ricin_B_lectin"/>
</dbReference>
<feature type="signal peptide" evidence="1">
    <location>
        <begin position="1"/>
        <end position="31"/>
    </location>
</feature>
<dbReference type="SMART" id="SM00458">
    <property type="entry name" value="RICIN"/>
    <property type="match status" value="1"/>
</dbReference>
<sequence>MRVHTKTLRWLSIAAVTAATTTGGMSATVHAVEVSAPPSGETRIKTFNGDIDMCIAVKGVTDDSDDGALAIQQPCSRAANQKFTFVPASDGRYEIRTSARKCLDVANASSDDRTPIIQYRCEGSANQKFRVESSSGAVRMRAFANKKCLDVKNNNEDPGARIIQYKCLNQRNQQFRFA</sequence>
<accession>A0A7W9V176</accession>
<dbReference type="SUPFAM" id="SSF50370">
    <property type="entry name" value="Ricin B-like lectins"/>
    <property type="match status" value="1"/>
</dbReference>
<comment type="caution">
    <text evidence="3">The sequence shown here is derived from an EMBL/GenBank/DDBJ whole genome shotgun (WGS) entry which is preliminary data.</text>
</comment>
<proteinExistence type="predicted"/>
<protein>
    <recommendedName>
        <fullName evidence="2">Ricin B lectin domain-containing protein</fullName>
    </recommendedName>
</protein>
<dbReference type="RefSeq" id="WP_184577100.1">
    <property type="nucleotide sequence ID" value="NZ_JACHJL010000019.1"/>
</dbReference>
<evidence type="ECO:0000313" key="3">
    <source>
        <dbReference type="EMBL" id="MBB5938895.1"/>
    </source>
</evidence>
<evidence type="ECO:0000256" key="1">
    <source>
        <dbReference type="SAM" id="SignalP"/>
    </source>
</evidence>
<evidence type="ECO:0000313" key="4">
    <source>
        <dbReference type="Proteomes" id="UP000588098"/>
    </source>
</evidence>
<feature type="chain" id="PRO_5039525765" description="Ricin B lectin domain-containing protein" evidence="1">
    <location>
        <begin position="32"/>
        <end position="178"/>
    </location>
</feature>
<dbReference type="CDD" id="cd00161">
    <property type="entry name" value="beta-trefoil_Ricin-like"/>
    <property type="match status" value="1"/>
</dbReference>
<keyword evidence="1" id="KW-0732">Signal</keyword>
<dbReference type="PROSITE" id="PS50231">
    <property type="entry name" value="RICIN_B_LECTIN"/>
    <property type="match status" value="1"/>
</dbReference>
<name>A0A7W9V176_9ACTN</name>
<dbReference type="Proteomes" id="UP000588098">
    <property type="component" value="Unassembled WGS sequence"/>
</dbReference>
<gene>
    <name evidence="3" type="ORF">FHS42_005986</name>
</gene>
<feature type="domain" description="Ricin B lectin" evidence="2">
    <location>
        <begin position="41"/>
        <end position="178"/>
    </location>
</feature>
<keyword evidence="4" id="KW-1185">Reference proteome</keyword>
<dbReference type="EMBL" id="JACHJL010000019">
    <property type="protein sequence ID" value="MBB5938895.1"/>
    <property type="molecule type" value="Genomic_DNA"/>
</dbReference>
<organism evidence="3 4">
    <name type="scientific">Streptomyces zagrosensis</name>
    <dbReference type="NCBI Taxonomy" id="1042984"/>
    <lineage>
        <taxon>Bacteria</taxon>
        <taxon>Bacillati</taxon>
        <taxon>Actinomycetota</taxon>
        <taxon>Actinomycetes</taxon>
        <taxon>Kitasatosporales</taxon>
        <taxon>Streptomycetaceae</taxon>
        <taxon>Streptomyces</taxon>
    </lineage>
</organism>
<reference evidence="3 4" key="1">
    <citation type="submission" date="2020-08" db="EMBL/GenBank/DDBJ databases">
        <title>Genomic Encyclopedia of Type Strains, Phase III (KMG-III): the genomes of soil and plant-associated and newly described type strains.</title>
        <authorList>
            <person name="Whitman W."/>
        </authorList>
    </citation>
    <scope>NUCLEOTIDE SEQUENCE [LARGE SCALE GENOMIC DNA]</scope>
    <source>
        <strain evidence="3 4">CECT 8305</strain>
    </source>
</reference>
<dbReference type="InterPro" id="IPR035992">
    <property type="entry name" value="Ricin_B-like_lectins"/>
</dbReference>
<evidence type="ECO:0000259" key="2">
    <source>
        <dbReference type="SMART" id="SM00458"/>
    </source>
</evidence>
<dbReference type="AlphaFoldDB" id="A0A7W9V176"/>
<dbReference type="Gene3D" id="2.80.10.50">
    <property type="match status" value="1"/>
</dbReference>
<dbReference type="Pfam" id="PF00652">
    <property type="entry name" value="Ricin_B_lectin"/>
    <property type="match status" value="1"/>
</dbReference>